<feature type="transmembrane region" description="Helical" evidence="2">
    <location>
        <begin position="7"/>
        <end position="26"/>
    </location>
</feature>
<organism evidence="3 4">
    <name type="scientific">Nocardiopsis exhalans</name>
    <dbReference type="NCBI Taxonomy" id="163604"/>
    <lineage>
        <taxon>Bacteria</taxon>
        <taxon>Bacillati</taxon>
        <taxon>Actinomycetota</taxon>
        <taxon>Actinomycetes</taxon>
        <taxon>Streptosporangiales</taxon>
        <taxon>Nocardiopsidaceae</taxon>
        <taxon>Nocardiopsis</taxon>
    </lineage>
</organism>
<evidence type="ECO:0000256" key="2">
    <source>
        <dbReference type="SAM" id="Phobius"/>
    </source>
</evidence>
<evidence type="ECO:0000313" key="4">
    <source>
        <dbReference type="Proteomes" id="UP001055940"/>
    </source>
</evidence>
<evidence type="ECO:0000256" key="1">
    <source>
        <dbReference type="SAM" id="MobiDB-lite"/>
    </source>
</evidence>
<feature type="compositionally biased region" description="Pro residues" evidence="1">
    <location>
        <begin position="102"/>
        <end position="128"/>
    </location>
</feature>
<feature type="transmembrane region" description="Helical" evidence="2">
    <location>
        <begin position="60"/>
        <end position="83"/>
    </location>
</feature>
<name>A0ABY5D1V2_9ACTN</name>
<keyword evidence="4" id="KW-1185">Reference proteome</keyword>
<evidence type="ECO:0000313" key="3">
    <source>
        <dbReference type="EMBL" id="USY18334.1"/>
    </source>
</evidence>
<dbReference type="Proteomes" id="UP001055940">
    <property type="component" value="Chromosome"/>
</dbReference>
<keyword evidence="2" id="KW-0812">Transmembrane</keyword>
<keyword evidence="2" id="KW-0472">Membrane</keyword>
<dbReference type="RefSeq" id="WP_254417736.1">
    <property type="nucleotide sequence ID" value="NZ_BAAAJB010000035.1"/>
</dbReference>
<dbReference type="EMBL" id="CP099837">
    <property type="protein sequence ID" value="USY18334.1"/>
    <property type="molecule type" value="Genomic_DNA"/>
</dbReference>
<feature type="region of interest" description="Disordered" evidence="1">
    <location>
        <begin position="88"/>
        <end position="128"/>
    </location>
</feature>
<protein>
    <submittedName>
        <fullName evidence="3">Uncharacterized protein</fullName>
    </submittedName>
</protein>
<keyword evidence="2" id="KW-1133">Transmembrane helix</keyword>
<gene>
    <name evidence="3" type="ORF">NE857_23885</name>
</gene>
<proteinExistence type="predicted"/>
<reference evidence="3" key="1">
    <citation type="submission" date="2022-06" db="EMBL/GenBank/DDBJ databases">
        <authorList>
            <person name="Ping M."/>
        </authorList>
    </citation>
    <scope>NUCLEOTIDE SEQUENCE</scope>
    <source>
        <strain evidence="3">JCM11759T</strain>
    </source>
</reference>
<sequence length="128" mass="13723">MKILKYILLSLGMIALGVGFFGSIYLENGNTNNIWWSCEANERENDPEIMRCTVNGGYEAIVGMSLTNMSLIGLGLIGASIAVGQGIQPKESPARYQAPHPGQAPQPGRPQPHPGQQPPPGYPQGPPR</sequence>
<accession>A0ABY5D1V2</accession>